<dbReference type="Pfam" id="PF12796">
    <property type="entry name" value="Ank_2"/>
    <property type="match status" value="1"/>
</dbReference>
<dbReference type="PANTHER" id="PTHR24148:SF78">
    <property type="entry name" value="HETEROKARYON INCOMPATIBILITY DOMAIN-CONTAINING PROTEIN"/>
    <property type="match status" value="1"/>
</dbReference>
<evidence type="ECO:0000313" key="4">
    <source>
        <dbReference type="Proteomes" id="UP000240493"/>
    </source>
</evidence>
<dbReference type="PANTHER" id="PTHR24148">
    <property type="entry name" value="ANKYRIN REPEAT DOMAIN-CONTAINING PROTEIN 39 HOMOLOG-RELATED"/>
    <property type="match status" value="1"/>
</dbReference>
<dbReference type="PROSITE" id="PS50088">
    <property type="entry name" value="ANK_REPEAT"/>
    <property type="match status" value="1"/>
</dbReference>
<dbReference type="InterPro" id="IPR010730">
    <property type="entry name" value="HET"/>
</dbReference>
<evidence type="ECO:0000256" key="1">
    <source>
        <dbReference type="PROSITE-ProRule" id="PRU00023"/>
    </source>
</evidence>
<proteinExistence type="predicted"/>
<evidence type="ECO:0000313" key="3">
    <source>
        <dbReference type="EMBL" id="PTB37347.1"/>
    </source>
</evidence>
<dbReference type="PROSITE" id="PS50297">
    <property type="entry name" value="ANK_REP_REGION"/>
    <property type="match status" value="1"/>
</dbReference>
<reference evidence="3 4" key="1">
    <citation type="submission" date="2016-07" db="EMBL/GenBank/DDBJ databases">
        <title>Multiple horizontal gene transfer events from other fungi enriched the ability of initially mycotrophic Trichoderma (Ascomycota) to feed on dead plant biomass.</title>
        <authorList>
            <consortium name="DOE Joint Genome Institute"/>
            <person name="Aerts A."/>
            <person name="Atanasova L."/>
            <person name="Chenthamara K."/>
            <person name="Zhang J."/>
            <person name="Grujic M."/>
            <person name="Henrissat B."/>
            <person name="Kuo A."/>
            <person name="Salamov A."/>
            <person name="Lipzen A."/>
            <person name="Labutti K."/>
            <person name="Barry K."/>
            <person name="Miao Y."/>
            <person name="Rahimi M.J."/>
            <person name="Shen Q."/>
            <person name="Grigoriev I.V."/>
            <person name="Kubicek C.P."/>
            <person name="Druzhinina I.S."/>
        </authorList>
    </citation>
    <scope>NUCLEOTIDE SEQUENCE [LARGE SCALE GENOMIC DNA]</scope>
    <source>
        <strain evidence="3 4">CBS 433.97</strain>
    </source>
</reference>
<keyword evidence="1" id="KW-0040">ANK repeat</keyword>
<keyword evidence="4" id="KW-1185">Reference proteome</keyword>
<dbReference type="SUPFAM" id="SSF48403">
    <property type="entry name" value="Ankyrin repeat"/>
    <property type="match status" value="1"/>
</dbReference>
<feature type="domain" description="Heterokaryon incompatibility" evidence="2">
    <location>
        <begin position="48"/>
        <end position="204"/>
    </location>
</feature>
<dbReference type="Gene3D" id="1.25.40.20">
    <property type="entry name" value="Ankyrin repeat-containing domain"/>
    <property type="match status" value="1"/>
</dbReference>
<dbReference type="InterPro" id="IPR036770">
    <property type="entry name" value="Ankyrin_rpt-contain_sf"/>
</dbReference>
<dbReference type="InterPro" id="IPR002110">
    <property type="entry name" value="Ankyrin_rpt"/>
</dbReference>
<feature type="repeat" description="ANK" evidence="1">
    <location>
        <begin position="781"/>
        <end position="813"/>
    </location>
</feature>
<gene>
    <name evidence="3" type="ORF">M441DRAFT_61308</name>
</gene>
<dbReference type="Proteomes" id="UP000240493">
    <property type="component" value="Unassembled WGS sequence"/>
</dbReference>
<dbReference type="SMART" id="SM00248">
    <property type="entry name" value="ANK"/>
    <property type="match status" value="5"/>
</dbReference>
<dbReference type="InterPro" id="IPR052895">
    <property type="entry name" value="HetReg/Transcr_Mod"/>
</dbReference>
<name>A0A2T3YXT4_TRIA4</name>
<accession>A0A2T3YXT4</accession>
<dbReference type="OrthoDB" id="4895689at2759"/>
<dbReference type="EMBL" id="KZ679268">
    <property type="protein sequence ID" value="PTB37347.1"/>
    <property type="molecule type" value="Genomic_DNA"/>
</dbReference>
<sequence length="909" mass="102465">MAANYEYDKIDLDGPGFRLVRLHQGDGGDLSCDLFQAVLHQHDELIPYEALSYTWGPTGGHHSIVVNDQRMGITANLHLALMNLRYPHSDRILWVDAVCIDQSNVKERNHQVAHMSDIYKQASRVIFFLGNATFTTDAFMHCMQLVQQECSKHAYRSWTRDDIRWKKIWAAVQEKTQGFDDVPCQGFKSLLSRSWFRRVWILQEVANAKAAVVCCGNREIPANTFAIAPIIFGVKPSVHCQSVIDIMPGPWRKSSWWSEKPCLYTLFLRFGETEASEPRDLIYALKAIAADSDSNSPILTPDYEKTERRLVCDVVGFLLGFKSDKGLLSSSVNTTIKGVIKNLEKVKDHWLWEAVKTADVECLEGILRAPGVEIPEGTISLVAEYDMTGEMMNLLLAHRNKESEVTVATFLNAVEIGTIPAIAVLEDYISSQTAIPTFSEKLLAAARNQRQGASLMERFLPNIPKLDDYTRIAEAAAANKAQAIKIIQQLIQRNCRIILTHQLHKNALMSGCYKDVLELFVKYPLSHDQMVDGVTMNGVNEQPDSANSARAFFRSQAKFLIRHAFFDHQLFAMFKLSGQQLESHGYIFLEEFFICAAEVFAESTAELLSQQREQFSSALTMHWILEDSGFQIHVTKDAVQAAIDGKFGSQIFRFLKEAREFVIDFEAALGVVKLGNIPSVEKILLYQGGLFRRNASIVGAFQEWYIHSDKYIDKSKQQKYNWLIHAIYCECYEASQLLLSFGADTEQKDFDGQTALTATESHRIAALLLSYGANIDARGSCRRTPVHWAVSRKNYHLAELLLVCGADVNTTDHFGETPLDVAAQFGNDTSLFRMLREYGAYKMTTSSSSKLIETILQEPTPQSPVPISATVQGLMEEFGLVAKPHCWANFELSPKDRCTGQKRRRSLMH</sequence>
<dbReference type="AlphaFoldDB" id="A0A2T3YXT4"/>
<evidence type="ECO:0000259" key="2">
    <source>
        <dbReference type="Pfam" id="PF06985"/>
    </source>
</evidence>
<organism evidence="3 4">
    <name type="scientific">Trichoderma asperellum (strain ATCC 204424 / CBS 433.97 / NBRC 101777)</name>
    <dbReference type="NCBI Taxonomy" id="1042311"/>
    <lineage>
        <taxon>Eukaryota</taxon>
        <taxon>Fungi</taxon>
        <taxon>Dikarya</taxon>
        <taxon>Ascomycota</taxon>
        <taxon>Pezizomycotina</taxon>
        <taxon>Sordariomycetes</taxon>
        <taxon>Hypocreomycetidae</taxon>
        <taxon>Hypocreales</taxon>
        <taxon>Hypocreaceae</taxon>
        <taxon>Trichoderma</taxon>
    </lineage>
</organism>
<dbReference type="Pfam" id="PF06985">
    <property type="entry name" value="HET"/>
    <property type="match status" value="1"/>
</dbReference>
<dbReference type="STRING" id="1042311.A0A2T3YXT4"/>
<protein>
    <recommendedName>
        <fullName evidence="2">Heterokaryon incompatibility domain-containing protein</fullName>
    </recommendedName>
</protein>